<dbReference type="RefSeq" id="WP_133797276.1">
    <property type="nucleotide sequence ID" value="NZ_SOCA01000012.1"/>
</dbReference>
<comment type="caution">
    <text evidence="1">The sequence shown here is derived from an EMBL/GenBank/DDBJ whole genome shotgun (WGS) entry which is preliminary data.</text>
</comment>
<protein>
    <submittedName>
        <fullName evidence="1">Uncharacterized protein</fullName>
    </submittedName>
</protein>
<name>A0A4R7RJ66_9BACT</name>
<proteinExistence type="predicted"/>
<evidence type="ECO:0000313" key="2">
    <source>
        <dbReference type="Proteomes" id="UP000295662"/>
    </source>
</evidence>
<accession>A0A4R7RJ66</accession>
<evidence type="ECO:0000313" key="1">
    <source>
        <dbReference type="EMBL" id="TDU64111.1"/>
    </source>
</evidence>
<dbReference type="Proteomes" id="UP000295662">
    <property type="component" value="Unassembled WGS sequence"/>
</dbReference>
<reference evidence="1 2" key="1">
    <citation type="submission" date="2019-03" db="EMBL/GenBank/DDBJ databases">
        <title>Genomic Encyclopedia of Archaeal and Bacterial Type Strains, Phase II (KMG-II): from individual species to whole genera.</title>
        <authorList>
            <person name="Goeker M."/>
        </authorList>
    </citation>
    <scope>NUCLEOTIDE SEQUENCE [LARGE SCALE GENOMIC DNA]</scope>
    <source>
        <strain evidence="1 2">ATCC 25309</strain>
    </source>
</reference>
<sequence>MRLTLAVTLLVSGHVFSQLPVPGSVGLTIKNAGDGSGMRWLAPMAGKVLGFNSEGQLAVLPGGGVVMWGDIEGTITEQADLQGALEGKLNAGAVSDYGLTLVDDVDATAMRATLGLGTLATQSGELTDYLTVSGAAVGYVSLTGSYDDPGWMTGLAWSKISGVPEVFPPDGHEHEMADVTGLDTALEEKLASSAVSAYGLTLVDDVNAGAARATLGLVIGTDVLAPTGSGASLTGLNASALTSGTVGTARLGSGTASSRVGGSLRLCRGGVPIVQGNTDAARTRAHAMAFPASTGRQDSVIMEMVDTPGTTDEVTYTVELITNSTTSSVVYVNRTGSDTNDSLSHARTVSTLTIIPCTP</sequence>
<dbReference type="EMBL" id="SOCA01000012">
    <property type="protein sequence ID" value="TDU64111.1"/>
    <property type="molecule type" value="Genomic_DNA"/>
</dbReference>
<dbReference type="AlphaFoldDB" id="A0A4R7RJ66"/>
<organism evidence="1 2">
    <name type="scientific">Prosthecobacter fusiformis</name>
    <dbReference type="NCBI Taxonomy" id="48464"/>
    <lineage>
        <taxon>Bacteria</taxon>
        <taxon>Pseudomonadati</taxon>
        <taxon>Verrucomicrobiota</taxon>
        <taxon>Verrucomicrobiia</taxon>
        <taxon>Verrucomicrobiales</taxon>
        <taxon>Verrucomicrobiaceae</taxon>
        <taxon>Prosthecobacter</taxon>
    </lineage>
</organism>
<dbReference type="OrthoDB" id="6458359at2"/>
<gene>
    <name evidence="1" type="ORF">EI77_04295</name>
</gene>
<keyword evidence="2" id="KW-1185">Reference proteome</keyword>